<dbReference type="EMBL" id="VXIS01000044">
    <property type="protein sequence ID" value="KAA8910637.1"/>
    <property type="molecule type" value="Genomic_DNA"/>
</dbReference>
<feature type="region of interest" description="Disordered" evidence="1">
    <location>
        <begin position="1"/>
        <end position="66"/>
    </location>
</feature>
<comment type="caution">
    <text evidence="2">The sequence shown here is derived from an EMBL/GenBank/DDBJ whole genome shotgun (WGS) entry which is preliminary data.</text>
</comment>
<gene>
    <name evidence="2" type="ORF">FN846DRAFT_888309</name>
</gene>
<proteinExistence type="predicted"/>
<evidence type="ECO:0000313" key="2">
    <source>
        <dbReference type="EMBL" id="KAA8910637.1"/>
    </source>
</evidence>
<protein>
    <submittedName>
        <fullName evidence="2">Uncharacterized protein</fullName>
    </submittedName>
</protein>
<feature type="compositionally biased region" description="Pro residues" evidence="1">
    <location>
        <begin position="42"/>
        <end position="56"/>
    </location>
</feature>
<sequence length="205" mass="21774">MAPKAPAGSANTPKNAPNAPPGSAQAPPMAPAPPAGGAQAPPIAPAPPAQAPPIAPKAPAGGAKATPKASVSHAVFLQRPTVLLRKWTPQQLHALMQSDPPSAMQVIASNRRYNVQVRAINRARYEASAPDHAPRYGYLKIVNEESGDAHASAPFRKSAFDSNDLGRWTPWGSFYGFDWGANTPIQKIRNDYLVMLGLPRPHRGY</sequence>
<reference evidence="2 3" key="1">
    <citation type="submission" date="2019-09" db="EMBL/GenBank/DDBJ databases">
        <title>Draft genome of the ectomycorrhizal ascomycete Sphaerosporella brunnea.</title>
        <authorList>
            <consortium name="DOE Joint Genome Institute"/>
            <person name="Benucci G.M."/>
            <person name="Marozzi G."/>
            <person name="Antonielli L."/>
            <person name="Sanchez S."/>
            <person name="Marco P."/>
            <person name="Wang X."/>
            <person name="Falini L.B."/>
            <person name="Barry K."/>
            <person name="Haridas S."/>
            <person name="Lipzen A."/>
            <person name="Labutti K."/>
            <person name="Grigoriev I.V."/>
            <person name="Murat C."/>
            <person name="Martin F."/>
            <person name="Albertini E."/>
            <person name="Donnini D."/>
            <person name="Bonito G."/>
        </authorList>
    </citation>
    <scope>NUCLEOTIDE SEQUENCE [LARGE SCALE GENOMIC DNA]</scope>
    <source>
        <strain evidence="2 3">Sb_GMNB300</strain>
    </source>
</reference>
<evidence type="ECO:0000313" key="3">
    <source>
        <dbReference type="Proteomes" id="UP000326924"/>
    </source>
</evidence>
<accession>A0A5J5F3H6</accession>
<feature type="compositionally biased region" description="Low complexity" evidence="1">
    <location>
        <begin position="10"/>
        <end position="27"/>
    </location>
</feature>
<name>A0A5J5F3H6_9PEZI</name>
<evidence type="ECO:0000256" key="1">
    <source>
        <dbReference type="SAM" id="MobiDB-lite"/>
    </source>
</evidence>
<feature type="compositionally biased region" description="Low complexity" evidence="1">
    <location>
        <begin position="57"/>
        <end position="66"/>
    </location>
</feature>
<keyword evidence="3" id="KW-1185">Reference proteome</keyword>
<dbReference type="InParanoid" id="A0A5J5F3H6"/>
<dbReference type="Proteomes" id="UP000326924">
    <property type="component" value="Unassembled WGS sequence"/>
</dbReference>
<dbReference type="AlphaFoldDB" id="A0A5J5F3H6"/>
<organism evidence="2 3">
    <name type="scientific">Sphaerosporella brunnea</name>
    <dbReference type="NCBI Taxonomy" id="1250544"/>
    <lineage>
        <taxon>Eukaryota</taxon>
        <taxon>Fungi</taxon>
        <taxon>Dikarya</taxon>
        <taxon>Ascomycota</taxon>
        <taxon>Pezizomycotina</taxon>
        <taxon>Pezizomycetes</taxon>
        <taxon>Pezizales</taxon>
        <taxon>Pyronemataceae</taxon>
        <taxon>Sphaerosporella</taxon>
    </lineage>
</organism>